<dbReference type="PROSITE" id="PS50076">
    <property type="entry name" value="DNAJ_2"/>
    <property type="match status" value="1"/>
</dbReference>
<dbReference type="SUPFAM" id="SSF46565">
    <property type="entry name" value="Chaperone J-domain"/>
    <property type="match status" value="1"/>
</dbReference>
<feature type="region of interest" description="Disordered" evidence="1">
    <location>
        <begin position="38"/>
        <end position="90"/>
    </location>
</feature>
<dbReference type="PANTHER" id="PTHR43908">
    <property type="entry name" value="AT29763P-RELATED"/>
    <property type="match status" value="1"/>
</dbReference>
<evidence type="ECO:0000259" key="2">
    <source>
        <dbReference type="PROSITE" id="PS50076"/>
    </source>
</evidence>
<reference evidence="3" key="1">
    <citation type="submission" date="2025-08" db="UniProtKB">
        <authorList>
            <consortium name="Ensembl"/>
        </authorList>
    </citation>
    <scope>IDENTIFICATION</scope>
</reference>
<dbReference type="Proteomes" id="UP000694557">
    <property type="component" value="Unassembled WGS sequence"/>
</dbReference>
<dbReference type="InterPro" id="IPR051100">
    <property type="entry name" value="DnaJ_subfamily_B/C"/>
</dbReference>
<protein>
    <recommendedName>
        <fullName evidence="2">J domain-containing protein</fullName>
    </recommendedName>
</protein>
<dbReference type="SMART" id="SM00271">
    <property type="entry name" value="DnaJ"/>
    <property type="match status" value="1"/>
</dbReference>
<keyword evidence="4" id="KW-1185">Reference proteome</keyword>
<dbReference type="InterPro" id="IPR036869">
    <property type="entry name" value="J_dom_sf"/>
</dbReference>
<feature type="domain" description="J" evidence="2">
    <location>
        <begin position="103"/>
        <end position="146"/>
    </location>
</feature>
<evidence type="ECO:0000256" key="1">
    <source>
        <dbReference type="SAM" id="MobiDB-lite"/>
    </source>
</evidence>
<name>A0A8C7KC30_ONCKI</name>
<sequence length="146" mass="16562">MEVNRDEAERCIDIATAALTNNQAEKAVRFLEKAQKLFPTDKARGKRRPLEKRNECQLASSDGTGPRQRRPGEEDQGEKASQTAKSYTSDQLDAVKKIKQCKDFYEILGVKKDASEDDLKKSYRKLALKFHPDKTTLPCQVVVVVY</sequence>
<dbReference type="Ensembl" id="ENSOKIT00005108975.1">
    <property type="protein sequence ID" value="ENSOKIP00005101694.1"/>
    <property type="gene ID" value="ENSOKIG00005044765.1"/>
</dbReference>
<dbReference type="Gene3D" id="1.10.287.110">
    <property type="entry name" value="DnaJ domain"/>
    <property type="match status" value="1"/>
</dbReference>
<evidence type="ECO:0000313" key="3">
    <source>
        <dbReference type="Ensembl" id="ENSOKIP00005101694.1"/>
    </source>
</evidence>
<dbReference type="GO" id="GO:0005789">
    <property type="term" value="C:endoplasmic reticulum membrane"/>
    <property type="evidence" value="ECO:0007669"/>
    <property type="project" value="TreeGrafter"/>
</dbReference>
<accession>A0A8C7KC30</accession>
<reference evidence="3" key="2">
    <citation type="submission" date="2025-09" db="UniProtKB">
        <authorList>
            <consortium name="Ensembl"/>
        </authorList>
    </citation>
    <scope>IDENTIFICATION</scope>
</reference>
<feature type="compositionally biased region" description="Polar residues" evidence="1">
    <location>
        <begin position="79"/>
        <end position="90"/>
    </location>
</feature>
<organism evidence="3 4">
    <name type="scientific">Oncorhynchus kisutch</name>
    <name type="common">Coho salmon</name>
    <name type="synonym">Salmo kisutch</name>
    <dbReference type="NCBI Taxonomy" id="8019"/>
    <lineage>
        <taxon>Eukaryota</taxon>
        <taxon>Metazoa</taxon>
        <taxon>Chordata</taxon>
        <taxon>Craniata</taxon>
        <taxon>Vertebrata</taxon>
        <taxon>Euteleostomi</taxon>
        <taxon>Actinopterygii</taxon>
        <taxon>Neopterygii</taxon>
        <taxon>Teleostei</taxon>
        <taxon>Protacanthopterygii</taxon>
        <taxon>Salmoniformes</taxon>
        <taxon>Salmonidae</taxon>
        <taxon>Salmoninae</taxon>
        <taxon>Oncorhynchus</taxon>
    </lineage>
</organism>
<dbReference type="InterPro" id="IPR001623">
    <property type="entry name" value="DnaJ_domain"/>
</dbReference>
<evidence type="ECO:0000313" key="4">
    <source>
        <dbReference type="Proteomes" id="UP000694557"/>
    </source>
</evidence>
<dbReference type="GO" id="GO:0071218">
    <property type="term" value="P:cellular response to misfolded protein"/>
    <property type="evidence" value="ECO:0007669"/>
    <property type="project" value="TreeGrafter"/>
</dbReference>
<dbReference type="GO" id="GO:0030544">
    <property type="term" value="F:Hsp70 protein binding"/>
    <property type="evidence" value="ECO:0007669"/>
    <property type="project" value="TreeGrafter"/>
</dbReference>
<dbReference type="AlphaFoldDB" id="A0A8C7KC30"/>
<dbReference type="Pfam" id="PF00226">
    <property type="entry name" value="DnaJ"/>
    <property type="match status" value="1"/>
</dbReference>
<dbReference type="PRINTS" id="PR00625">
    <property type="entry name" value="JDOMAIN"/>
</dbReference>
<proteinExistence type="predicted"/>
<dbReference type="CDD" id="cd06257">
    <property type="entry name" value="DnaJ"/>
    <property type="match status" value="1"/>
</dbReference>
<dbReference type="PANTHER" id="PTHR43908:SF8">
    <property type="entry name" value="DNAJ HOMOLOG SUBFAMILY B MEMBER 12"/>
    <property type="match status" value="1"/>
</dbReference>